<gene>
    <name evidence="1" type="ORF">VchoM_03101</name>
</gene>
<dbReference type="InterPro" id="IPR014121">
    <property type="entry name" value="TraN_Ftype"/>
</dbReference>
<dbReference type="EMBL" id="DS990138">
    <property type="protein sequence ID" value="EET25074.1"/>
    <property type="molecule type" value="Genomic_DNA"/>
</dbReference>
<sequence>MKPTLFTRVLAGILSITMACLPLHGVAADVQRQSGLSGQQEGKQLLQNWTMPALNGNTLSVPNGSGNESINLQELFPGMDQGSLDVLTGVYGSDASMNQLGTQRQESMASESGATGEAFRSLQQIKDRSRPDMVNDPLWALTDAVQTDPNLLTQSFPGCESQGEGSPNYQQCDRLNTAVNSCTITHDYTAGIIEHVSGPMNLRSCGEGCLEVWIGRMGDDYWSGNCKVFEQAIILKVVNPDAITSAVLEYAKWDDYMQVWLGDQKVWSGPNNNFPPETSGRCELSTSWERNPNTDLTAKLKAVEPGLEVPVKIRVSVTGSGEGYARIKVRFDPTKVVMNDSWSPQSCIEQAADIPTKFSDYSIQCTDQPSSTNGCTVVNGVSVCESYFAPSPVTGISPLCRRVQVSVDDESYKGIENQACQVLEANPSCGFMSSECAETNDKGECIRFTDTYDCGLQTSDPKCVVSNLMPSSFEACEPTQTITPFTETKHVPDYQVCEKISTLTECQLERRVSAETHQQSWSIERGCFSSETLSFVPQHSSTMQTGNATLRVFDNQNTEIKITESPSKANGWKTTLSLTGNKETVTETKPSIKYPEMTCPKGTLVGSLCKVVNGSIISWHEPQEVTRSRCETGWNKVDFDTCSREVQKCLAPAKLSASLTFSGKYLEQDVVHQSSDPGIDQCLMQTDQFTAVQWQCLDTGTKRIDGLTVGSGELANLESLYPSVVSSPAHLTSRGSSDGLGLSCWRARATYNASTAHPEFNMGSSDSWVDANGNTQTIVNNGQNTTTNTCAALEQNPACQYVRTECTEGGAGHEGFCYIQSLVYDCGQNVEVQNARMETQYNCEGPVRCMGTDCLEPESIKQANFAEAAAMLNAAQFMTNDMSCTGADGQDNVECTIFKGNAGQCKKAVGGIVDCCEKPSGVSLSDYITMIVAVNKLDTAVMAMNPSSAIYGSWNTLREPITSTWSAVKEPFVSAWDSLMGAGPSTAAGAGAEQAATGFMQVLTNKTAEWVGTTFGSGAQSALFSNVGGAVGADGVVSGGNFALGGAAGAVLSTVMTAYMIYSVTMILIQLIWKCEQSEFEMNAKRVLKSCHYVGSYCKSKFLGACVEKRQSYCCFTSPLSRIIQEQVRPQLGLGWGSAKSPNCEGLTASQLNQVDWSQVNLDEWIGILSITGNLPEVPSLDLERLTGSGSTLNVDGNRQSAADRAIERLNGMDTQKLRQEATEEISGYKQY</sequence>
<dbReference type="AlphaFoldDB" id="A0A0X1L3J3"/>
<dbReference type="Pfam" id="PF06986">
    <property type="entry name" value="F_T4SS_TraN"/>
    <property type="match status" value="2"/>
</dbReference>
<dbReference type="HOGENOM" id="CLU_009269_0_0_6"/>
<organism evidence="1">
    <name type="scientific">Vibrio cholerae (strain MO10)</name>
    <dbReference type="NCBI Taxonomy" id="345072"/>
    <lineage>
        <taxon>Bacteria</taxon>
        <taxon>Pseudomonadati</taxon>
        <taxon>Pseudomonadota</taxon>
        <taxon>Gammaproteobacteria</taxon>
        <taxon>Vibrionales</taxon>
        <taxon>Vibrionaceae</taxon>
        <taxon>Vibrio</taxon>
    </lineage>
</organism>
<evidence type="ECO:0000313" key="1">
    <source>
        <dbReference type="EMBL" id="EET25074.1"/>
    </source>
</evidence>
<reference evidence="1" key="1">
    <citation type="submission" date="2005-09" db="EMBL/GenBank/DDBJ databases">
        <title>Annotation of Vibrio cholerae MO10.</title>
        <authorList>
            <person name="Colwell R."/>
            <person name="Grim C.J."/>
            <person name="Young S."/>
            <person name="Jaffe D."/>
            <person name="Gnerre S."/>
            <person name="Berlin A."/>
            <person name="Heiman D."/>
            <person name="Hepburn T."/>
            <person name="Shea T."/>
            <person name="Sykes S."/>
            <person name="Yandava C."/>
            <person name="Alvarado L."/>
            <person name="Kodira C."/>
            <person name="Borodovsky M."/>
            <person name="Heidelberg J."/>
            <person name="Lander E."/>
            <person name="Galagan J."/>
            <person name="Nusbaum C."/>
            <person name="Birren B."/>
        </authorList>
    </citation>
    <scope>NUCLEOTIDE SEQUENCE [LARGE SCALE GENOMIC DNA]</scope>
    <source>
        <strain evidence="1">MO10</strain>
    </source>
</reference>
<dbReference type="PROSITE" id="PS51257">
    <property type="entry name" value="PROKAR_LIPOPROTEIN"/>
    <property type="match status" value="1"/>
</dbReference>
<accession>A0A0X1L3J3</accession>
<name>A0A0X1L3J3_VIBCO</name>
<proteinExistence type="predicted"/>
<dbReference type="Proteomes" id="UP000004687">
    <property type="component" value="Unassembled WGS sequence"/>
</dbReference>
<protein>
    <submittedName>
        <fullName evidence="1">Mating pair stabilization</fullName>
    </submittedName>
</protein>
<dbReference type="RefSeq" id="WP_000805218.1">
    <property type="nucleotide sequence ID" value="NZ_CP060094.1"/>
</dbReference>
<reference evidence="1" key="2">
    <citation type="submission" date="2008-07" db="EMBL/GenBank/DDBJ databases">
        <authorList>
            <consortium name="Broad Institute Genome Sequencing Platform"/>
            <person name="Colwell R."/>
            <person name="Grim C.J."/>
            <person name="Young S."/>
            <person name="Jaffe D."/>
            <person name="Gnerre S."/>
            <person name="Berlin A."/>
            <person name="Heiman D."/>
            <person name="Hepburn T."/>
            <person name="Shea T."/>
            <person name="Sykes S."/>
            <person name="Alvarado L."/>
            <person name="Kodira C."/>
            <person name="Heidelberg J."/>
            <person name="Lander E."/>
            <person name="Galagan J."/>
            <person name="Nusbaum C."/>
            <person name="Birren B."/>
        </authorList>
    </citation>
    <scope>NUCLEOTIDE SEQUENCE [LARGE SCALE GENOMIC DNA]</scope>
    <source>
        <strain evidence="1">MO10</strain>
    </source>
</reference>